<dbReference type="Proteomes" id="UP000297643">
    <property type="component" value="Unassembled WGS sequence"/>
</dbReference>
<dbReference type="PANTHER" id="PTHR35007:SF2">
    <property type="entry name" value="PILUS ASSEMBLE PROTEIN"/>
    <property type="match status" value="1"/>
</dbReference>
<dbReference type="RefSeq" id="WP_134507329.1">
    <property type="nucleotide sequence ID" value="NZ_SOFM01000010.1"/>
</dbReference>
<evidence type="ECO:0000313" key="3">
    <source>
        <dbReference type="Proteomes" id="UP000297643"/>
    </source>
</evidence>
<organism evidence="2 3">
    <name type="scientific">Cryobacterium mannosilyticum</name>
    <dbReference type="NCBI Taxonomy" id="1259190"/>
    <lineage>
        <taxon>Bacteria</taxon>
        <taxon>Bacillati</taxon>
        <taxon>Actinomycetota</taxon>
        <taxon>Actinomycetes</taxon>
        <taxon>Micrococcales</taxon>
        <taxon>Microbacteriaceae</taxon>
        <taxon>Cryobacterium</taxon>
    </lineage>
</organism>
<dbReference type="AlphaFoldDB" id="A0A4R8WBW6"/>
<accession>A0A4R8WBW6</accession>
<keyword evidence="1" id="KW-0812">Transmembrane</keyword>
<name>A0A4R8WBW6_9MICO</name>
<reference evidence="2 3" key="1">
    <citation type="submission" date="2019-03" db="EMBL/GenBank/DDBJ databases">
        <title>Genomics of glacier-inhabiting Cryobacterium strains.</title>
        <authorList>
            <person name="Liu Q."/>
            <person name="Xin Y.-H."/>
        </authorList>
    </citation>
    <scope>NUCLEOTIDE SEQUENCE [LARGE SCALE GENOMIC DNA]</scope>
    <source>
        <strain evidence="2 3">RHLT2-21</strain>
    </source>
</reference>
<dbReference type="EMBL" id="SOFM01000010">
    <property type="protein sequence ID" value="TFC06347.1"/>
    <property type="molecule type" value="Genomic_DNA"/>
</dbReference>
<sequence>MSVGQARKDAYQAFSEPMSSPDLGRFPRSVIRADTCGIAIADVPRVQAAEMRMRRRQRAEEQAMEVPVKVVFPLVFCILPVLFIVLLTPAVISIAKAFS</sequence>
<feature type="transmembrane region" description="Helical" evidence="1">
    <location>
        <begin position="70"/>
        <end position="95"/>
    </location>
</feature>
<keyword evidence="1" id="KW-0472">Membrane</keyword>
<evidence type="ECO:0000313" key="2">
    <source>
        <dbReference type="EMBL" id="TFC06347.1"/>
    </source>
</evidence>
<comment type="caution">
    <text evidence="2">The sequence shown here is derived from an EMBL/GenBank/DDBJ whole genome shotgun (WGS) entry which is preliminary data.</text>
</comment>
<evidence type="ECO:0008006" key="4">
    <source>
        <dbReference type="Google" id="ProtNLM"/>
    </source>
</evidence>
<proteinExistence type="predicted"/>
<evidence type="ECO:0000256" key="1">
    <source>
        <dbReference type="SAM" id="Phobius"/>
    </source>
</evidence>
<gene>
    <name evidence="2" type="ORF">E3O32_04500</name>
</gene>
<protein>
    <recommendedName>
        <fullName evidence="4">Type II secretion system protein GspF domain-containing protein</fullName>
    </recommendedName>
</protein>
<dbReference type="PANTHER" id="PTHR35007">
    <property type="entry name" value="INTEGRAL MEMBRANE PROTEIN-RELATED"/>
    <property type="match status" value="1"/>
</dbReference>
<keyword evidence="1" id="KW-1133">Transmembrane helix</keyword>
<keyword evidence="3" id="KW-1185">Reference proteome</keyword>